<protein>
    <recommendedName>
        <fullName evidence="4">BZIP domain-containing protein</fullName>
    </recommendedName>
</protein>
<feature type="region of interest" description="Disordered" evidence="1">
    <location>
        <begin position="1"/>
        <end position="67"/>
    </location>
</feature>
<evidence type="ECO:0000256" key="1">
    <source>
        <dbReference type="SAM" id="MobiDB-lite"/>
    </source>
</evidence>
<reference evidence="2" key="1">
    <citation type="submission" date="2021-02" db="EMBL/GenBank/DDBJ databases">
        <authorList>
            <person name="Palmer J.M."/>
        </authorList>
    </citation>
    <scope>NUCLEOTIDE SEQUENCE</scope>
    <source>
        <strain evidence="2">SCRP23</strain>
    </source>
</reference>
<dbReference type="Proteomes" id="UP000693981">
    <property type="component" value="Unassembled WGS sequence"/>
</dbReference>
<comment type="caution">
    <text evidence="2">The sequence shown here is derived from an EMBL/GenBank/DDBJ whole genome shotgun (WGS) entry which is preliminary data.</text>
</comment>
<dbReference type="OrthoDB" id="129249at2759"/>
<name>A0A8T1X0E4_9STRA</name>
<organism evidence="2 3">
    <name type="scientific">Phytophthora boehmeriae</name>
    <dbReference type="NCBI Taxonomy" id="109152"/>
    <lineage>
        <taxon>Eukaryota</taxon>
        <taxon>Sar</taxon>
        <taxon>Stramenopiles</taxon>
        <taxon>Oomycota</taxon>
        <taxon>Peronosporomycetes</taxon>
        <taxon>Peronosporales</taxon>
        <taxon>Peronosporaceae</taxon>
        <taxon>Phytophthora</taxon>
    </lineage>
</organism>
<feature type="compositionally biased region" description="Polar residues" evidence="1">
    <location>
        <begin position="34"/>
        <end position="44"/>
    </location>
</feature>
<keyword evidence="3" id="KW-1185">Reference proteome</keyword>
<sequence>MGAFSMSDFDTYSPGKRDPPTPPSSAFTALAYLQQATESRSPASYPTPDCNASDKFTSEKNSTQDVDAEYKPKTKRVRRKTQRRREQCRANQARYRMKQVRHAVLLEMTVEKLRAEIPVLKLQRNRLLRGSKQISQQSIWSVVVEYFHVFRFGVLVTPKPSCPSMKGLGDNDMNRQLAFLRSTMSDDVILGELGGVDTLMEQWRRYSTSFQHLYFQLDRIQRSNEKFVTVSASLNVTITQTTLTTVFPHLSGPGRVQDGLENGVKRETAVTEILASKLLGQRLCLPCWLCFEWDVASCRVRRLETTVNFLKALLRVLGTLEDAAVVMEHALIAPDGALMVNAESNSS</sequence>
<evidence type="ECO:0008006" key="4">
    <source>
        <dbReference type="Google" id="ProtNLM"/>
    </source>
</evidence>
<gene>
    <name evidence="2" type="ORF">PHYBOEH_010693</name>
</gene>
<evidence type="ECO:0000313" key="3">
    <source>
        <dbReference type="Proteomes" id="UP000693981"/>
    </source>
</evidence>
<dbReference type="CDD" id="cd14686">
    <property type="entry name" value="bZIP"/>
    <property type="match status" value="1"/>
</dbReference>
<evidence type="ECO:0000313" key="2">
    <source>
        <dbReference type="EMBL" id="KAG7398644.1"/>
    </source>
</evidence>
<dbReference type="EMBL" id="JAGDFL010000075">
    <property type="protein sequence ID" value="KAG7398644.1"/>
    <property type="molecule type" value="Genomic_DNA"/>
</dbReference>
<proteinExistence type="predicted"/>
<accession>A0A8T1X0E4</accession>
<dbReference type="AlphaFoldDB" id="A0A8T1X0E4"/>